<organism evidence="2 3">
    <name type="scientific">Arthrobotrys oligospora (strain ATCC 24927 / CBS 115.81 / DSM 1491)</name>
    <name type="common">Nematode-trapping fungus</name>
    <name type="synonym">Didymozoophaga oligospora</name>
    <dbReference type="NCBI Taxonomy" id="756982"/>
    <lineage>
        <taxon>Eukaryota</taxon>
        <taxon>Fungi</taxon>
        <taxon>Dikarya</taxon>
        <taxon>Ascomycota</taxon>
        <taxon>Pezizomycotina</taxon>
        <taxon>Orbiliomycetes</taxon>
        <taxon>Orbiliales</taxon>
        <taxon>Orbiliaceae</taxon>
        <taxon>Orbilia</taxon>
        <taxon>Orbilia oligospora</taxon>
    </lineage>
</organism>
<dbReference type="AlphaFoldDB" id="G1XNA8"/>
<dbReference type="Proteomes" id="UP000008784">
    <property type="component" value="Unassembled WGS sequence"/>
</dbReference>
<reference evidence="2 3" key="1">
    <citation type="journal article" date="2011" name="PLoS Pathog.">
        <title>Genomic and proteomic analyses of the fungus Arthrobotrys oligospora provide insights into nematode-trap formation.</title>
        <authorList>
            <person name="Yang J."/>
            <person name="Wang L."/>
            <person name="Ji X."/>
            <person name="Feng Y."/>
            <person name="Li X."/>
            <person name="Zou C."/>
            <person name="Xu J."/>
            <person name="Ren Y."/>
            <person name="Mi Q."/>
            <person name="Wu J."/>
            <person name="Liu S."/>
            <person name="Liu Y."/>
            <person name="Huang X."/>
            <person name="Wang H."/>
            <person name="Niu X."/>
            <person name="Li J."/>
            <person name="Liang L."/>
            <person name="Luo Y."/>
            <person name="Ji K."/>
            <person name="Zhou W."/>
            <person name="Yu Z."/>
            <person name="Li G."/>
            <person name="Liu Y."/>
            <person name="Li L."/>
            <person name="Qiao M."/>
            <person name="Feng L."/>
            <person name="Zhang K.-Q."/>
        </authorList>
    </citation>
    <scope>NUCLEOTIDE SEQUENCE [LARGE SCALE GENOMIC DNA]</scope>
    <source>
        <strain evidence="3">ATCC 24927 / CBS 115.81 / DSM 1491</strain>
    </source>
</reference>
<comment type="caution">
    <text evidence="2">The sequence shown here is derived from an EMBL/GenBank/DDBJ whole genome shotgun (WGS) entry which is preliminary data.</text>
</comment>
<dbReference type="EMBL" id="ADOT01000260">
    <property type="protein sequence ID" value="EGX45367.1"/>
    <property type="molecule type" value="Genomic_DNA"/>
</dbReference>
<accession>G1XNA8</accession>
<dbReference type="OrthoDB" id="5297115at2759"/>
<dbReference type="HOGENOM" id="CLU_839297_0_0_1"/>
<sequence length="331" mass="37419">MLPAVICRRPTPAISTLIKLATKTTELQRRYSGDFRKSIPHVHDPKLKPVTKGGITFHAFTPVLPLDPPNPIVSISVWDPVVRCWIPCETDGITLKMGNRRLLLEKDVEYKNMLAPVCGIEWRLKEKEILPAFLENIYQYPSSAMYIHDEIPSPLHPILYFGLHRRGQVARVRNEDLPSEHRAVTDATLASLLGVRNKIEEMFAAVIYSDAVWIRLECSEPLEKSRAVEILLGTYEKRFQVLTELALPCRGKTPFLQGTGRFDVSPRYGRRGGGGGGGGGGARIDERRGQRKEDFGEALVREWDNGGGDQRVPSRRPDPRKTYFPSRNPWE</sequence>
<evidence type="ECO:0000313" key="2">
    <source>
        <dbReference type="EMBL" id="EGX45367.1"/>
    </source>
</evidence>
<dbReference type="RefSeq" id="XP_011126005.1">
    <property type="nucleotide sequence ID" value="XM_011127703.1"/>
</dbReference>
<gene>
    <name evidence="2" type="ORF">AOL_s00170g74</name>
</gene>
<dbReference type="GeneID" id="22897002"/>
<dbReference type="InParanoid" id="G1XNA8"/>
<feature type="compositionally biased region" description="Gly residues" evidence="1">
    <location>
        <begin position="271"/>
        <end position="282"/>
    </location>
</feature>
<evidence type="ECO:0000256" key="1">
    <source>
        <dbReference type="SAM" id="MobiDB-lite"/>
    </source>
</evidence>
<feature type="compositionally biased region" description="Basic and acidic residues" evidence="1">
    <location>
        <begin position="283"/>
        <end position="304"/>
    </location>
</feature>
<keyword evidence="3" id="KW-1185">Reference proteome</keyword>
<protein>
    <submittedName>
        <fullName evidence="2">Uncharacterized protein</fullName>
    </submittedName>
</protein>
<proteinExistence type="predicted"/>
<evidence type="ECO:0000313" key="3">
    <source>
        <dbReference type="Proteomes" id="UP000008784"/>
    </source>
</evidence>
<name>G1XNA8_ARTOA</name>
<feature type="region of interest" description="Disordered" evidence="1">
    <location>
        <begin position="261"/>
        <end position="331"/>
    </location>
</feature>